<evidence type="ECO:0000313" key="1">
    <source>
        <dbReference type="EMBL" id="KAI3352000.1"/>
    </source>
</evidence>
<comment type="caution">
    <text evidence="1">The sequence shown here is derived from an EMBL/GenBank/DDBJ whole genome shotgun (WGS) entry which is preliminary data.</text>
</comment>
<name>A0ACB8V905_9TELE</name>
<dbReference type="Proteomes" id="UP000831701">
    <property type="component" value="Chromosome 24"/>
</dbReference>
<proteinExistence type="predicted"/>
<accession>A0ACB8V905</accession>
<sequence length="1599" mass="178626">MSLSLVKRWWETPLLRRVLQFKVCRRKMQSHKQSCSLWRHRWMKQLSVLSSNTMSTQTHKETIDLSKFPVDRIRNFCIIAHIDHGKSTLADRLLEMTGAIAKTEKNKQVLDKLQVERERGITVKAQTASLFYSHQGQEYLLNLIDTPGHVDFSYEVSRSISACQGVLLIVDANQGIQAQTVANFYLAFEAQLSIIPVINKIDLKNADPERVELQIEKVFDIPREECIKISAKLGTNVEKVLQAVVDRIPPPVASTDDPFKALVFDSNFDHYRGVVANIAVFGGRVRKGDRIVSAHLSKTYEVNELGLLRPDEHPTQKLFAGQVGYIIAGMKDVKEAQIGDTLYLQEQPVEAFPGFKPAKAMVFAGMYPMDQSEYQGLRSAIERLTLNDSSVTVQRDSSLALGAGWRLGFLGLLHMEVFNQRLEQEYNASVIVTAPTVPYKAVLSSAKLIKEHGKKEITIVNPAEFPDRSVVSEYLEPMVLGTILAPDSYIGKIMSLCLNRRAIQKNMVYIDEQRVMMKYLFPLNEIVVDFYDQLKSMSSGYASFDYENAGYQAADLVKMDILLNGRPVEELITIVHRDRAYSAGKAMCERLKESIPRQMFEIAVQAAIGSKVIARETVKAYRKNVLAKCYGGDITRKMKLLKKQAEVIGVALFLRGFFPVPVKSSFSSKSQLSHLPPEPLTGSPPNSSRVPPPLFKRVVLMLVDALREDFVFGAGGRMLMPYTRHLVERGSSLSFVAKARPPTVTMPRIKALTTGSIPGFIDVVMNLNSPALLEDNLIWQAKTAGKRIVFYGDDTWVRLFPKHFMEYDGTTSFFVSDYTEVDNNVTRHLDSTLKRDDWDILILHYLGLDHIGHISGPHSSLVQPKLLEMDDILKKIHGALISKEAEGSLPYLLVLCGDHGMSDTGSHGGSSEAEVNTPLVLISPAFKRKVGMEKPGVVEQVDLTPTLALGLGLPISQNSVGRVIPGVLDETSLRDQLRFLHLNGHQLSCLLKDSVPDYEKDAGFEQYRVAEKAHGSWMKLYMEGNTSEVLSNMGKKVLKQYLEALAAMSSALSKQLGKYDMYSMIAGMMFVFQLLLVLLLAMPEALSGEATVDLPVLSALLSLPFYLLCLLLASVHVLVCTSAESSCYFCSLSWGLVFAAVAFSSAMFCILVSMVMRRLPPGPKIRGKSPLRSSSSEWSLSELDVLLLAGTVGHTLSLAASSFVEEEHQTWYFLLNTLCLAVFQDVCRKYFREQRGSGDEEEQEHILPSKVHPSAHPKAEIYSEKWLALATPPFTLICCRLLRSLNQTGVQWAHLPDMGHWLNSSEHRTVLSLLAAFCLVFIYLLVQRRCSWVSKIALALGLLGVYSYRAAVGNVLFPWQHSGRTMSKGTVEARFVYVFVLGILFTGTKDLLRSQIITADAKLKSRGLWEIYSGLVLLVSLLFRAHNLPVLCCCLLIQTLMAQFIWKKLHYDAAQTTIMHYWFGQAFFYFQGNSNNIATIDISVGFVGLESYVEAPAIFLTALSTYAGPLLWACHLVCYLSSERDRSPVAVGHGCYCLALLRSVPAAAYIVLVTVLRYHLFIWSVFSPKLLYESLHLLLTAGVCLFFNTMEQSHSSSKS</sequence>
<dbReference type="EMBL" id="CM041554">
    <property type="protein sequence ID" value="KAI3352000.1"/>
    <property type="molecule type" value="Genomic_DNA"/>
</dbReference>
<reference evidence="1" key="1">
    <citation type="submission" date="2022-04" db="EMBL/GenBank/DDBJ databases">
        <title>Jade perch genome.</title>
        <authorList>
            <person name="Chao B."/>
        </authorList>
    </citation>
    <scope>NUCLEOTIDE SEQUENCE</scope>
    <source>
        <strain evidence="1">CB-2022</strain>
    </source>
</reference>
<evidence type="ECO:0000313" key="2">
    <source>
        <dbReference type="Proteomes" id="UP000831701"/>
    </source>
</evidence>
<organism evidence="1 2">
    <name type="scientific">Scortum barcoo</name>
    <name type="common">barcoo grunter</name>
    <dbReference type="NCBI Taxonomy" id="214431"/>
    <lineage>
        <taxon>Eukaryota</taxon>
        <taxon>Metazoa</taxon>
        <taxon>Chordata</taxon>
        <taxon>Craniata</taxon>
        <taxon>Vertebrata</taxon>
        <taxon>Euteleostomi</taxon>
        <taxon>Actinopterygii</taxon>
        <taxon>Neopterygii</taxon>
        <taxon>Teleostei</taxon>
        <taxon>Neoteleostei</taxon>
        <taxon>Acanthomorphata</taxon>
        <taxon>Eupercaria</taxon>
        <taxon>Centrarchiformes</taxon>
        <taxon>Terapontoidei</taxon>
        <taxon>Terapontidae</taxon>
        <taxon>Scortum</taxon>
    </lineage>
</organism>
<keyword evidence="2" id="KW-1185">Reference proteome</keyword>
<gene>
    <name evidence="1" type="ORF">L3Q82_020818</name>
</gene>
<protein>
    <submittedName>
        <fullName evidence="1">Uncharacterized protein</fullName>
    </submittedName>
</protein>